<evidence type="ECO:0000256" key="1">
    <source>
        <dbReference type="SAM" id="MobiDB-lite"/>
    </source>
</evidence>
<dbReference type="AlphaFoldDB" id="A0A0N4ZJK7"/>
<feature type="compositionally biased region" description="Basic and acidic residues" evidence="1">
    <location>
        <begin position="648"/>
        <end position="675"/>
    </location>
</feature>
<organism evidence="2 3">
    <name type="scientific">Parastrongyloides trichosuri</name>
    <name type="common">Possum-specific nematode worm</name>
    <dbReference type="NCBI Taxonomy" id="131310"/>
    <lineage>
        <taxon>Eukaryota</taxon>
        <taxon>Metazoa</taxon>
        <taxon>Ecdysozoa</taxon>
        <taxon>Nematoda</taxon>
        <taxon>Chromadorea</taxon>
        <taxon>Rhabditida</taxon>
        <taxon>Tylenchina</taxon>
        <taxon>Panagrolaimomorpha</taxon>
        <taxon>Strongyloidoidea</taxon>
        <taxon>Strongyloididae</taxon>
        <taxon>Parastrongyloides</taxon>
    </lineage>
</organism>
<sequence>MADELPEHDTDDASPQLLWAEDGSPRSGRFGDVYFSKDDGLAETRAVFLEGCGLPDAWVERTDFTVAELGFGTGLNIVALLDLLPPDPRRGRPRPRRLARTGRNRRGPAGRLAREHARLPPPRPAAMEGQHRPGRRRRRMGDEPVVRPGRRLVPRRLFARAEPGHVVAQNHGPDRGSLRPRRACRHLHRRRGRAAWSGRARLHGREEARSWPKARTAGSLPARVTRARFNAAPRRGHRRRHRRGLGRPRPDRRRRPRHHHRGRAGRRRRLGLSRRPCHAAPRRRRRPDRRLPRPGAGARPRPLPSPARRRHRRGRAATGTGPARRRPLRQDRHPGPVARRDHDPARPRRRLRPPEPDRRDQRTVDGRGAGPAPLGGAGALAGGRRARVRPRRNPPARGSGLAPARRRRPDPRRGRRRGPDRRLGHGRPHRRPATAPPPGARRRSGRLGRGAHDRPRRLGRLCHRPRARRRGLGPKPRHTGRRPARPGRRRRSRSPGSEPQGRARHHARPPARRRASGPARPLRSDRPRLARILRGPASGRASGRPHPEPALAPAPRLRRPFLRPSGPGSGQAERRPASGPAAPATGRGSDRRGQRRPRRRRPGPRPGAEDARLPQPGLAGHGPGQSARLSGQSGLGPGLAVGNPHPPGPERDQGPRLGPDHQPQRHQGSDRRERNPAVPHGPRRSSGTGRPGA</sequence>
<feature type="compositionally biased region" description="Basic residues" evidence="1">
    <location>
        <begin position="234"/>
        <end position="288"/>
    </location>
</feature>
<feature type="compositionally biased region" description="Basic residues" evidence="1">
    <location>
        <begin position="404"/>
        <end position="432"/>
    </location>
</feature>
<feature type="compositionally biased region" description="Basic and acidic residues" evidence="1">
    <location>
        <begin position="328"/>
        <end position="365"/>
    </location>
</feature>
<feature type="compositionally biased region" description="Basic residues" evidence="1">
    <location>
        <begin position="91"/>
        <end position="108"/>
    </location>
</feature>
<accession>A0A0N4ZJK7</accession>
<evidence type="ECO:0000313" key="3">
    <source>
        <dbReference type="WBParaSite" id="PTRK_0000818700.1"/>
    </source>
</evidence>
<feature type="compositionally biased region" description="Gly residues" evidence="1">
    <location>
        <begin position="367"/>
        <end position="381"/>
    </location>
</feature>
<dbReference type="Gene3D" id="3.40.50.150">
    <property type="entry name" value="Vaccinia Virus protein VP39"/>
    <property type="match status" value="1"/>
</dbReference>
<feature type="compositionally biased region" description="Basic residues" evidence="1">
    <location>
        <begin position="384"/>
        <end position="394"/>
    </location>
</feature>
<proteinExistence type="predicted"/>
<reference evidence="3" key="1">
    <citation type="submission" date="2017-02" db="UniProtKB">
        <authorList>
            <consortium name="WormBaseParasite"/>
        </authorList>
    </citation>
    <scope>IDENTIFICATION</scope>
</reference>
<feature type="compositionally biased region" description="Basic residues" evidence="1">
    <location>
        <begin position="593"/>
        <end position="603"/>
    </location>
</feature>
<protein>
    <submittedName>
        <fullName evidence="3">tRNA 5-methylaminomethyl-2-thiouridine biosynthesis bifunctional protein MnmC</fullName>
    </submittedName>
</protein>
<feature type="compositionally biased region" description="Low complexity" evidence="1">
    <location>
        <begin position="684"/>
        <end position="693"/>
    </location>
</feature>
<dbReference type="Proteomes" id="UP000038045">
    <property type="component" value="Unplaced"/>
</dbReference>
<feature type="region of interest" description="Disordered" evidence="1">
    <location>
        <begin position="189"/>
        <end position="693"/>
    </location>
</feature>
<keyword evidence="2" id="KW-1185">Reference proteome</keyword>
<dbReference type="InterPro" id="IPR029063">
    <property type="entry name" value="SAM-dependent_MTases_sf"/>
</dbReference>
<feature type="compositionally biased region" description="Basic residues" evidence="1">
    <location>
        <begin position="454"/>
        <end position="493"/>
    </location>
</feature>
<feature type="region of interest" description="Disordered" evidence="1">
    <location>
        <begin position="1"/>
        <end position="25"/>
    </location>
</feature>
<dbReference type="WBParaSite" id="PTRK_0000818700.1">
    <property type="protein sequence ID" value="PTRK_0000818700.1"/>
    <property type="gene ID" value="PTRK_0000818700"/>
</dbReference>
<feature type="compositionally biased region" description="Basic residues" evidence="1">
    <location>
        <begin position="502"/>
        <end position="515"/>
    </location>
</feature>
<name>A0A0N4ZJK7_PARTI</name>
<feature type="region of interest" description="Disordered" evidence="1">
    <location>
        <begin position="84"/>
        <end position="150"/>
    </location>
</feature>
<evidence type="ECO:0000313" key="2">
    <source>
        <dbReference type="Proteomes" id="UP000038045"/>
    </source>
</evidence>